<accession>A0A067KTR6</accession>
<reference evidence="3 4" key="1">
    <citation type="journal article" date="2014" name="PLoS ONE">
        <title>Global Analysis of Gene Expression Profiles in Physic Nut (Jatropha curcas L.) Seedlings Exposed to Salt Stress.</title>
        <authorList>
            <person name="Zhang L."/>
            <person name="Zhang C."/>
            <person name="Wu P."/>
            <person name="Chen Y."/>
            <person name="Li M."/>
            <person name="Jiang H."/>
            <person name="Wu G."/>
        </authorList>
    </citation>
    <scope>NUCLEOTIDE SEQUENCE [LARGE SCALE GENOMIC DNA]</scope>
    <source>
        <strain evidence="4">cv. GZQX0401</strain>
        <tissue evidence="3">Young leaves</tissue>
    </source>
</reference>
<sequence>MRQISTKGASKRLDEAQLRKIFIQFDANGDHVLSKEEIKKAFEHLGAVIPGYRANRGISHADANGDGQVNLTDELDDLVKYAVRVGYSVK</sequence>
<gene>
    <name evidence="3" type="ORF">JCGZ_04288</name>
</gene>
<evidence type="ECO:0000259" key="2">
    <source>
        <dbReference type="PROSITE" id="PS50222"/>
    </source>
</evidence>
<dbReference type="PROSITE" id="PS00018">
    <property type="entry name" value="EF_HAND_1"/>
    <property type="match status" value="1"/>
</dbReference>
<dbReference type="Pfam" id="PF13405">
    <property type="entry name" value="EF-hand_6"/>
    <property type="match status" value="1"/>
</dbReference>
<dbReference type="STRING" id="180498.A0A067KTR6"/>
<dbReference type="EMBL" id="KK914362">
    <property type="protein sequence ID" value="KDP38363.1"/>
    <property type="molecule type" value="Genomic_DNA"/>
</dbReference>
<name>A0A067KTR6_JATCU</name>
<dbReference type="InterPro" id="IPR018247">
    <property type="entry name" value="EF_Hand_1_Ca_BS"/>
</dbReference>
<keyword evidence="4" id="KW-1185">Reference proteome</keyword>
<dbReference type="GO" id="GO:0005509">
    <property type="term" value="F:calcium ion binding"/>
    <property type="evidence" value="ECO:0007669"/>
    <property type="project" value="InterPro"/>
</dbReference>
<dbReference type="InterPro" id="IPR011992">
    <property type="entry name" value="EF-hand-dom_pair"/>
</dbReference>
<evidence type="ECO:0000256" key="1">
    <source>
        <dbReference type="ARBA" id="ARBA00022837"/>
    </source>
</evidence>
<evidence type="ECO:0000313" key="4">
    <source>
        <dbReference type="Proteomes" id="UP000027138"/>
    </source>
</evidence>
<dbReference type="OrthoDB" id="26525at2759"/>
<dbReference type="Proteomes" id="UP000027138">
    <property type="component" value="Unassembled WGS sequence"/>
</dbReference>
<dbReference type="CDD" id="cd00051">
    <property type="entry name" value="EFh"/>
    <property type="match status" value="1"/>
</dbReference>
<dbReference type="PROSITE" id="PS50222">
    <property type="entry name" value="EF_HAND_2"/>
    <property type="match status" value="1"/>
</dbReference>
<dbReference type="InterPro" id="IPR002048">
    <property type="entry name" value="EF_hand_dom"/>
</dbReference>
<evidence type="ECO:0000313" key="3">
    <source>
        <dbReference type="EMBL" id="KDP38363.1"/>
    </source>
</evidence>
<protein>
    <recommendedName>
        <fullName evidence="2">EF-hand domain-containing protein</fullName>
    </recommendedName>
</protein>
<keyword evidence="1" id="KW-0106">Calcium</keyword>
<organism evidence="3 4">
    <name type="scientific">Jatropha curcas</name>
    <name type="common">Barbados nut</name>
    <dbReference type="NCBI Taxonomy" id="180498"/>
    <lineage>
        <taxon>Eukaryota</taxon>
        <taxon>Viridiplantae</taxon>
        <taxon>Streptophyta</taxon>
        <taxon>Embryophyta</taxon>
        <taxon>Tracheophyta</taxon>
        <taxon>Spermatophyta</taxon>
        <taxon>Magnoliopsida</taxon>
        <taxon>eudicotyledons</taxon>
        <taxon>Gunneridae</taxon>
        <taxon>Pentapetalae</taxon>
        <taxon>rosids</taxon>
        <taxon>fabids</taxon>
        <taxon>Malpighiales</taxon>
        <taxon>Euphorbiaceae</taxon>
        <taxon>Crotonoideae</taxon>
        <taxon>Jatropheae</taxon>
        <taxon>Jatropha</taxon>
    </lineage>
</organism>
<feature type="domain" description="EF-hand" evidence="2">
    <location>
        <begin position="13"/>
        <end position="48"/>
    </location>
</feature>
<proteinExistence type="predicted"/>
<dbReference type="AlphaFoldDB" id="A0A067KTR6"/>
<dbReference type="SUPFAM" id="SSF47473">
    <property type="entry name" value="EF-hand"/>
    <property type="match status" value="1"/>
</dbReference>
<dbReference type="Gene3D" id="1.10.238.10">
    <property type="entry name" value="EF-hand"/>
    <property type="match status" value="1"/>
</dbReference>